<dbReference type="Proteomes" id="UP000290567">
    <property type="component" value="Unassembled WGS sequence"/>
</dbReference>
<organism evidence="1 2">
    <name type="scientific">Enterococcus florum</name>
    <dbReference type="NCBI Taxonomy" id="2480627"/>
    <lineage>
        <taxon>Bacteria</taxon>
        <taxon>Bacillati</taxon>
        <taxon>Bacillota</taxon>
        <taxon>Bacilli</taxon>
        <taxon>Lactobacillales</taxon>
        <taxon>Enterococcaceae</taxon>
        <taxon>Enterococcus</taxon>
    </lineage>
</organism>
<protein>
    <recommendedName>
        <fullName evidence="3">DUF2961 domain-containing protein</fullName>
    </recommendedName>
</protein>
<name>A0A4P5P7S9_9ENTE</name>
<dbReference type="Gene3D" id="2.60.120.1390">
    <property type="match status" value="1"/>
</dbReference>
<sequence>MLGSSLRDICKERTGKRKRASSYDVTGGNRDFLKIYSGDRKTIATINGSGCVTHIWMTMAPLEDGAMEDYLYRKVIIRMFWDNEEKPSVEVPIGDFFGMGHGITKNYSSAPFQMGPESGQALNCVLPMPFAEGARFEIESQATNPIKFYYYIDHELYEESPDTSLRFHATWHRELTQGINSDDVSNAFFEFGGKNTDGKNNYVLLEAEGKGHYIGCNLNIHNLRYTNEWNWYGEGDDMIFIDGAEWPPTIHGTGMEDYFNTAWCPTEEYQSPYFGLLLGGDPNWAGKISTYRYHIEDPIMFDESIKVTIEHGHNNHRSDDYSSTAYWYQTEPHKEFQPLISMKERLPLPDIKAATAEETEEFFNY</sequence>
<dbReference type="EMBL" id="BJCC01000012">
    <property type="protein sequence ID" value="GCF93556.1"/>
    <property type="molecule type" value="Genomic_DNA"/>
</dbReference>
<dbReference type="Pfam" id="PF11175">
    <property type="entry name" value="DUF2961"/>
    <property type="match status" value="1"/>
</dbReference>
<accession>A0A4P5P7S9</accession>
<evidence type="ECO:0008006" key="3">
    <source>
        <dbReference type="Google" id="ProtNLM"/>
    </source>
</evidence>
<dbReference type="AlphaFoldDB" id="A0A4P5P7S9"/>
<dbReference type="OrthoDB" id="2518538at2"/>
<gene>
    <name evidence="1" type="ORF">NRIC_14470</name>
</gene>
<keyword evidence="2" id="KW-1185">Reference proteome</keyword>
<reference evidence="2" key="1">
    <citation type="submission" date="2019-02" db="EMBL/GenBank/DDBJ databases">
        <title>Draft genome sequence of Enterococcus sp. Gos25-1.</title>
        <authorList>
            <person name="Tanaka N."/>
            <person name="Shiwa Y."/>
            <person name="Fujita N."/>
        </authorList>
    </citation>
    <scope>NUCLEOTIDE SEQUENCE [LARGE SCALE GENOMIC DNA]</scope>
    <source>
        <strain evidence="2">Gos25-1</strain>
    </source>
</reference>
<dbReference type="RefSeq" id="WP_146622017.1">
    <property type="nucleotide sequence ID" value="NZ_BJCC01000012.1"/>
</dbReference>
<dbReference type="InterPro" id="IPR021345">
    <property type="entry name" value="DUF2961"/>
</dbReference>
<evidence type="ECO:0000313" key="1">
    <source>
        <dbReference type="EMBL" id="GCF93556.1"/>
    </source>
</evidence>
<comment type="caution">
    <text evidence="1">The sequence shown here is derived from an EMBL/GenBank/DDBJ whole genome shotgun (WGS) entry which is preliminary data.</text>
</comment>
<proteinExistence type="predicted"/>
<evidence type="ECO:0000313" key="2">
    <source>
        <dbReference type="Proteomes" id="UP000290567"/>
    </source>
</evidence>